<evidence type="ECO:0000256" key="2">
    <source>
        <dbReference type="ARBA" id="ARBA00004123"/>
    </source>
</evidence>
<keyword evidence="17" id="KW-0695">RNA-directed DNA polymerase</keyword>
<dbReference type="CDD" id="cd01647">
    <property type="entry name" value="RT_LTR"/>
    <property type="match status" value="1"/>
</dbReference>
<gene>
    <name evidence="17" type="ORF">FOB64_001674</name>
</gene>
<evidence type="ECO:0000256" key="1">
    <source>
        <dbReference type="ARBA" id="ARBA00000077"/>
    </source>
</evidence>
<dbReference type="GO" id="GO:0015074">
    <property type="term" value="P:DNA integration"/>
    <property type="evidence" value="ECO:0007669"/>
    <property type="project" value="InterPro"/>
</dbReference>
<dbReference type="InterPro" id="IPR043128">
    <property type="entry name" value="Rev_trsase/Diguanyl_cyclase"/>
</dbReference>
<evidence type="ECO:0000256" key="14">
    <source>
        <dbReference type="SAM" id="MobiDB-lite"/>
    </source>
</evidence>
<dbReference type="CDD" id="cd09274">
    <property type="entry name" value="RNase_HI_RT_Ty3"/>
    <property type="match status" value="1"/>
</dbReference>
<dbReference type="PROSITE" id="PS50878">
    <property type="entry name" value="RT_POL"/>
    <property type="match status" value="1"/>
</dbReference>
<keyword evidence="9" id="KW-0694">RNA-binding</keyword>
<dbReference type="Proteomes" id="UP000536275">
    <property type="component" value="Unassembled WGS sequence"/>
</dbReference>
<keyword evidence="11" id="KW-0511">Multifunctional enzyme</keyword>
<dbReference type="PANTHER" id="PTHR37984">
    <property type="entry name" value="PROTEIN CBG26694"/>
    <property type="match status" value="1"/>
</dbReference>
<dbReference type="Gene3D" id="3.30.70.270">
    <property type="match status" value="2"/>
</dbReference>
<feature type="region of interest" description="Disordered" evidence="14">
    <location>
        <begin position="641"/>
        <end position="667"/>
    </location>
</feature>
<dbReference type="Gene3D" id="1.10.340.70">
    <property type="match status" value="1"/>
</dbReference>
<evidence type="ECO:0000313" key="18">
    <source>
        <dbReference type="Proteomes" id="UP000536275"/>
    </source>
</evidence>
<dbReference type="GO" id="GO:0005634">
    <property type="term" value="C:nucleus"/>
    <property type="evidence" value="ECO:0007669"/>
    <property type="project" value="UniProtKB-SubCell"/>
</dbReference>
<dbReference type="Pfam" id="PF00665">
    <property type="entry name" value="rve"/>
    <property type="match status" value="1"/>
</dbReference>
<feature type="region of interest" description="Disordered" evidence="14">
    <location>
        <begin position="430"/>
        <end position="462"/>
    </location>
</feature>
<dbReference type="Gene3D" id="3.10.10.10">
    <property type="entry name" value="HIV Type 1 Reverse Transcriptase, subunit A, domain 1"/>
    <property type="match status" value="1"/>
</dbReference>
<keyword evidence="8" id="KW-0255">Endonuclease</keyword>
<evidence type="ECO:0000313" key="17">
    <source>
        <dbReference type="EMBL" id="KAF6070566.1"/>
    </source>
</evidence>
<evidence type="ECO:0000256" key="12">
    <source>
        <dbReference type="ARBA" id="ARBA00025590"/>
    </source>
</evidence>
<dbReference type="PROSITE" id="PS50994">
    <property type="entry name" value="INTEGRASE"/>
    <property type="match status" value="1"/>
</dbReference>
<feature type="region of interest" description="Disordered" evidence="14">
    <location>
        <begin position="1"/>
        <end position="71"/>
    </location>
</feature>
<comment type="catalytic activity">
    <reaction evidence="1">
        <text>Endonucleolytic cleavage to 5'-phosphomonoester.</text>
        <dbReference type="EC" id="3.1.26.4"/>
    </reaction>
</comment>
<dbReference type="InterPro" id="IPR021109">
    <property type="entry name" value="Peptidase_aspartic_dom_sf"/>
</dbReference>
<dbReference type="InterPro" id="IPR000477">
    <property type="entry name" value="RT_dom"/>
</dbReference>
<dbReference type="InterPro" id="IPR041588">
    <property type="entry name" value="Integrase_H2C2"/>
</dbReference>
<comment type="caution">
    <text evidence="17">The sequence shown here is derived from an EMBL/GenBank/DDBJ whole genome shotgun (WGS) entry which is preliminary data.</text>
</comment>
<dbReference type="Pfam" id="PF17921">
    <property type="entry name" value="Integrase_H2C2"/>
    <property type="match status" value="1"/>
</dbReference>
<dbReference type="InterPro" id="IPR041577">
    <property type="entry name" value="RT_RNaseH_2"/>
</dbReference>
<dbReference type="EMBL" id="JABWAD010000022">
    <property type="protein sequence ID" value="KAF6070566.1"/>
    <property type="molecule type" value="Genomic_DNA"/>
</dbReference>
<feature type="compositionally biased region" description="Polar residues" evidence="14">
    <location>
        <begin position="7"/>
        <end position="24"/>
    </location>
</feature>
<proteinExistence type="predicted"/>
<evidence type="ECO:0000256" key="8">
    <source>
        <dbReference type="ARBA" id="ARBA00022759"/>
    </source>
</evidence>
<dbReference type="SUPFAM" id="SSF50630">
    <property type="entry name" value="Acid proteases"/>
    <property type="match status" value="1"/>
</dbReference>
<evidence type="ECO:0000256" key="10">
    <source>
        <dbReference type="ARBA" id="ARBA00023242"/>
    </source>
</evidence>
<evidence type="ECO:0000256" key="3">
    <source>
        <dbReference type="ARBA" id="ARBA00004496"/>
    </source>
</evidence>
<sequence>MPVDTSAELSPNDSPFQSPTSPLQAINPPPVNSISAPAAAESMNAPPAGQTPTSPSATPEPNPIPTATMQLSDTGSNLELQIQRIIEREVQNAVAKAMDAMLPTIAPHFTVSSPSSVASANGTTNETVVIPRPDLTNNTATSDPSTVASSTSHLATNIMSQPQSSTVTLSDAPASKLVNIRKRLQDLDQKLAPKSVKLTDIARIHEHLAVIHDPNSKLEQLYGEYYDLLWSIPVSERSKEEKNALKQFEIGSLPSHRSIDSRVNFRAVIKPAAQKTQDTKIIQAARVALQTLEDSPIINWQVLVDLLTHLDKKPNIYSLEAQVESQLNSDDYIITKVSALHGLINLQKHDVNVRQWIFIWKLILDKLPSLMEQVLATTTSTSVRSTLGEINYTPKESLHKLNYQQAEDFISIWDITIVALKEKVMLSKPFDESDSSTTTSKSTANSQSSSTNKTTNTKSNNRSGLQCTCCGRKFHTADKCRILATLVNEHKVKHKDGNYTSFDGRTTYQLENNQALIHTYPETFPKPVKDTPSVSAASLRARINNQNSHLKDNATRVTKPTQQKQMVTRSQTKALQAQLNNQLHANTTVTEPDAQSEEIPVVDTTISEEQSVEHVSDSEVQEVADEFIQQNLLQVAEPLSLPVEGQTPPPQQSQSNQSSPTIDTNITQSSVEVPLQYKVEKRPRSIRLSKFSVTHDQIDDILQTILNQDLSCHISFATLLRIVPRFRKLVQSSLQAHLIPRFGPPNAKLIKPITVSDLEIYIPDEFISDSMEQTKTSSPFITTKNTNSSITTTAQSETHAPIDHEIVHFIDQVSSPAVIPNIATTYQINSITQILNGQDTTIRKECIYIPLQIDQQQIFAKFDTAAETSVIHPTLVKKLGLTTIPFRAQLQGLGSPTMPISRVAILQATIFGHNIHIKACVNNSISQNIIILGRPTQSEYYMSVTYDELTLQPVLKFRTDQFHSFTIPETTPQQYTVGNIDIATTSLSSVHAEKLHSAMAESILADEDRQYFIEHVARISDVFFLKGEAPGRLKSDVHPGVEINLTNESTVWKEKSIPVGKNRTSFIHLLKTMLEHGQIKHSTSPYNNPVFLIKKPHSQDFRLLIDLRTLNQNVLVESGHPPLIEDVVGEIAQKSFNTYLDISNAYFQIPLDPKSGKYTSFMSPIGQMEFSVLPQGYCNSVSIFTNILHKVLKPLAEKVVIFVDDVFSEQQKSHRQHLDLVLQVLNLLKQAGLKINPSKLTIGVNSATFLGYHIQPGSVTIIREKSNYISELPLPTTVKSLQRALGIFNYYSKLIPAYSVLSATLYDMLKGHSTTKNKKQKSSTQQSTRLSWTEENIQRFNHLKQLLSSPPILVPINYTDFLSICTDASIEAWAGVIQLTTADGVTHLVASYGGRFHSSELNYTIAQKELYAIYLTLQAAHHLLYGFSGVIHIFCDSKSVVQLLNQPFSNSHIINRLFKWLNYIRLFNLRICHIKGEHNVIADALTRMHHPSSEPSHLSSLISEIKAFESTILHVNAISINSNTPHYKGFTFDAIKQYLQTLQIPSQYLDRAKSFINRAHEFIIDDGSLFKLASKGHLMRKVITDIDDIRKIFTTVHDNRGHLKLTTACQYINTQFYIYNLWSLLKEYIQTCDSCQKFDSLPNQQPPLFPTEPGALFSTICVDCIHMPTPGLNDKYIIIARDEFSSWPEAISVPNISGAIVAKFLYESFITRYGYFTTLKTDGGPEFCNQVIATLVETYGIKHILGTPHYPQSHGFIERQHQGIINFLKKLPSTNPWYHHLSTALWVDRTQVRSTTGLTPQYLVHGFMGHSPLSVLYSVPVPQSQLSQDELFAFRFDQLRQRSHNHLSAEHMTAYQRQQQKIIFDKQTGRTDPLQLNDLVLLWDKPIQKVKSHKLKQPWSGPYRIASTTDRVFYLKDLAGTKLKIPYPRHRLKLYYPRELFTLNPGEAVTHSANITANTG</sequence>
<evidence type="ECO:0000256" key="7">
    <source>
        <dbReference type="ARBA" id="ARBA00022722"/>
    </source>
</evidence>
<dbReference type="InterPro" id="IPR050951">
    <property type="entry name" value="Retrovirus_Pol_polyprotein"/>
</dbReference>
<keyword evidence="6" id="KW-0548">Nucleotidyltransferase</keyword>
<evidence type="ECO:0000256" key="6">
    <source>
        <dbReference type="ARBA" id="ARBA00022695"/>
    </source>
</evidence>
<organism evidence="17 18">
    <name type="scientific">Candida albicans</name>
    <name type="common">Yeast</name>
    <dbReference type="NCBI Taxonomy" id="5476"/>
    <lineage>
        <taxon>Eukaryota</taxon>
        <taxon>Fungi</taxon>
        <taxon>Dikarya</taxon>
        <taxon>Ascomycota</taxon>
        <taxon>Saccharomycotina</taxon>
        <taxon>Pichiomycetes</taxon>
        <taxon>Debaryomycetaceae</taxon>
        <taxon>Candida/Lodderomyces clade</taxon>
        <taxon>Candida</taxon>
    </lineage>
</organism>
<evidence type="ECO:0000256" key="4">
    <source>
        <dbReference type="ARBA" id="ARBA00022490"/>
    </source>
</evidence>
<feature type="compositionally biased region" description="Low complexity" evidence="14">
    <location>
        <begin position="435"/>
        <end position="462"/>
    </location>
</feature>
<keyword evidence="4" id="KW-0963">Cytoplasm</keyword>
<feature type="domain" description="Integrase catalytic" evidence="16">
    <location>
        <begin position="1649"/>
        <end position="1820"/>
    </location>
</feature>
<dbReference type="GO" id="GO:0003723">
    <property type="term" value="F:RNA binding"/>
    <property type="evidence" value="ECO:0007669"/>
    <property type="project" value="UniProtKB-KW"/>
</dbReference>
<feature type="domain" description="Reverse transcriptase" evidence="15">
    <location>
        <begin position="1074"/>
        <end position="1254"/>
    </location>
</feature>
<dbReference type="Pfam" id="PF00078">
    <property type="entry name" value="RVT_1"/>
    <property type="match status" value="1"/>
</dbReference>
<dbReference type="InterPro" id="IPR043502">
    <property type="entry name" value="DNA/RNA_pol_sf"/>
</dbReference>
<keyword evidence="5" id="KW-0808">Transferase</keyword>
<protein>
    <submittedName>
        <fullName evidence="17">Reverse transcriptase (RNA-dependent DNA polymerase) family protein</fullName>
    </submittedName>
</protein>
<dbReference type="GO" id="GO:0003964">
    <property type="term" value="F:RNA-directed DNA polymerase activity"/>
    <property type="evidence" value="ECO:0007669"/>
    <property type="project" value="UniProtKB-KW"/>
</dbReference>
<keyword evidence="10" id="KW-0539">Nucleus</keyword>
<comment type="function">
    <text evidence="12">Reverse transcriptase/ribonuclease H (RT) is a multifunctional enzyme that catalyzes the conversion of the retro-elements RNA genome into dsDNA within the VLP. The enzyme displays a DNA polymerase activity that can copy either DNA or RNA templates, and a ribonuclease H (RNase H) activity that cleaves the RNA strand of RNA-DNA heteroduplexes during plus-strand synthesis and hydrolyzes RNA primers. The conversion leads to a linear dsDNA copy of the retrotransposon that includes long terminal repeats (LTRs) at both ends.</text>
</comment>
<evidence type="ECO:0000256" key="13">
    <source>
        <dbReference type="ARBA" id="ARBA00025615"/>
    </source>
</evidence>
<feature type="region of interest" description="Disordered" evidence="14">
    <location>
        <begin position="128"/>
        <end position="148"/>
    </location>
</feature>
<evidence type="ECO:0000256" key="9">
    <source>
        <dbReference type="ARBA" id="ARBA00022884"/>
    </source>
</evidence>
<dbReference type="Gene3D" id="3.30.420.10">
    <property type="entry name" value="Ribonuclease H-like superfamily/Ribonuclease H"/>
    <property type="match status" value="2"/>
</dbReference>
<dbReference type="PANTHER" id="PTHR37984:SF5">
    <property type="entry name" value="PROTEIN NYNRIN-LIKE"/>
    <property type="match status" value="1"/>
</dbReference>
<evidence type="ECO:0000256" key="5">
    <source>
        <dbReference type="ARBA" id="ARBA00022679"/>
    </source>
</evidence>
<dbReference type="InterPro" id="IPR001584">
    <property type="entry name" value="Integrase_cat-core"/>
</dbReference>
<comment type="subcellular location">
    <subcellularLocation>
        <location evidence="3">Cytoplasm</location>
    </subcellularLocation>
    <subcellularLocation>
        <location evidence="2">Nucleus</location>
    </subcellularLocation>
</comment>
<dbReference type="SUPFAM" id="SSF56672">
    <property type="entry name" value="DNA/RNA polymerases"/>
    <property type="match status" value="1"/>
</dbReference>
<name>A0A8H6C055_CANAX</name>
<dbReference type="InterPro" id="IPR036397">
    <property type="entry name" value="RNaseH_sf"/>
</dbReference>
<feature type="compositionally biased region" description="Polar residues" evidence="14">
    <location>
        <begin position="135"/>
        <end position="148"/>
    </location>
</feature>
<dbReference type="GO" id="GO:0004523">
    <property type="term" value="F:RNA-DNA hybrid ribonuclease activity"/>
    <property type="evidence" value="ECO:0007669"/>
    <property type="project" value="UniProtKB-EC"/>
</dbReference>
<reference evidence="17 18" key="1">
    <citation type="submission" date="2020-03" db="EMBL/GenBank/DDBJ databases">
        <title>FDA dAtabase for Regulatory Grade micrObial Sequences (FDA-ARGOS): Supporting development and validation of Infectious Disease Dx tests.</title>
        <authorList>
            <person name="Campos J."/>
            <person name="Goldberg B."/>
            <person name="Tallon L."/>
            <person name="Sadzewicz L."/>
            <person name="Vavikolanu K."/>
            <person name="Mehta A."/>
            <person name="Aluvathingal J."/>
            <person name="Nadendla S."/>
            <person name="Nandy P."/>
            <person name="Geyer C."/>
            <person name="Yan Y."/>
            <person name="Sichtig H."/>
        </authorList>
    </citation>
    <scope>NUCLEOTIDE SEQUENCE [LARGE SCALE GENOMIC DNA]</scope>
    <source>
        <strain evidence="17 18">FDAARGOS_656</strain>
    </source>
</reference>
<evidence type="ECO:0000256" key="11">
    <source>
        <dbReference type="ARBA" id="ARBA00023268"/>
    </source>
</evidence>
<evidence type="ECO:0000259" key="16">
    <source>
        <dbReference type="PROSITE" id="PS50994"/>
    </source>
</evidence>
<dbReference type="InterPro" id="IPR012337">
    <property type="entry name" value="RNaseH-like_sf"/>
</dbReference>
<keyword evidence="8" id="KW-0378">Hydrolase</keyword>
<dbReference type="CDD" id="cd00303">
    <property type="entry name" value="retropepsin_like"/>
    <property type="match status" value="1"/>
</dbReference>
<dbReference type="Gene3D" id="2.40.70.10">
    <property type="entry name" value="Acid Proteases"/>
    <property type="match status" value="1"/>
</dbReference>
<dbReference type="SUPFAM" id="SSF53098">
    <property type="entry name" value="Ribonuclease H-like"/>
    <property type="match status" value="1"/>
</dbReference>
<dbReference type="GO" id="GO:0005737">
    <property type="term" value="C:cytoplasm"/>
    <property type="evidence" value="ECO:0007669"/>
    <property type="project" value="UniProtKB-SubCell"/>
</dbReference>
<dbReference type="Pfam" id="PF17919">
    <property type="entry name" value="RT_RNaseH_2"/>
    <property type="match status" value="1"/>
</dbReference>
<evidence type="ECO:0000259" key="15">
    <source>
        <dbReference type="PROSITE" id="PS50878"/>
    </source>
</evidence>
<comment type="function">
    <text evidence="13">Integrase (IN) targets the VLP to the nucleus, where a subparticle preintegration complex (PIC) containing at least integrase and the newly synthesized dsDNA copy of the retrotransposon must transit the nuclear membrane. Once in the nucleus, integrase performs the integration of the dsDNA into the host genome.</text>
</comment>
<keyword evidence="7" id="KW-0540">Nuclease</keyword>
<accession>A0A8H6C055</accession>